<sequence>MCPQKVMFSVVLVMMMLLRQTVVGLAPSEKKLLERRNLLGSVGVAVVGSSIPAPSYGMFDISEILEKRADIPRIPRQDLNQKFAVLLMRTSYNVVDDLDFIAMDEFQKDFFLRRQNEWEKYVIKSKQRLGRPPMQGDLTDAAYFDFISFAQYETINAALVKPKSVFNELLTAEGDSVVIARGGPDSIPDNLLALTHSQRVGNAILDYILDTYKDVDINGPLLPNIQQLFQWFAINGFAADAQVSLSTPVSTSLSASSTLDIRLLAPANLWSLQNLLKSKRQLTNDFVAKTLTAYLTRRDGCAFTLHPQPTFVDGATSTLHRCQVLTV</sequence>
<keyword evidence="1" id="KW-0732">Signal</keyword>
<proteinExistence type="predicted"/>
<reference evidence="2" key="1">
    <citation type="submission" date="2021-01" db="EMBL/GenBank/DDBJ databases">
        <authorList>
            <person name="Corre E."/>
            <person name="Pelletier E."/>
            <person name="Niang G."/>
            <person name="Scheremetjew M."/>
            <person name="Finn R."/>
            <person name="Kale V."/>
            <person name="Holt S."/>
            <person name="Cochrane G."/>
            <person name="Meng A."/>
            <person name="Brown T."/>
            <person name="Cohen L."/>
        </authorList>
    </citation>
    <scope>NUCLEOTIDE SEQUENCE</scope>
    <source>
        <strain evidence="2">CCMP1510</strain>
    </source>
</reference>
<feature type="signal peptide" evidence="1">
    <location>
        <begin position="1"/>
        <end position="24"/>
    </location>
</feature>
<name>A0A7S3K3I2_9STRA</name>
<gene>
    <name evidence="2" type="ORF">ALAG00032_LOCUS14609</name>
</gene>
<dbReference type="EMBL" id="HBIJ01022391">
    <property type="protein sequence ID" value="CAE0373807.1"/>
    <property type="molecule type" value="Transcribed_RNA"/>
</dbReference>
<dbReference type="AlphaFoldDB" id="A0A7S3K3I2"/>
<evidence type="ECO:0000256" key="1">
    <source>
        <dbReference type="SAM" id="SignalP"/>
    </source>
</evidence>
<feature type="chain" id="PRO_5031359538" evidence="1">
    <location>
        <begin position="25"/>
        <end position="327"/>
    </location>
</feature>
<evidence type="ECO:0000313" key="2">
    <source>
        <dbReference type="EMBL" id="CAE0373807.1"/>
    </source>
</evidence>
<organism evidence="2">
    <name type="scientific">Aureoumbra lagunensis</name>
    <dbReference type="NCBI Taxonomy" id="44058"/>
    <lineage>
        <taxon>Eukaryota</taxon>
        <taxon>Sar</taxon>
        <taxon>Stramenopiles</taxon>
        <taxon>Ochrophyta</taxon>
        <taxon>Pelagophyceae</taxon>
        <taxon>Pelagomonadales</taxon>
        <taxon>Aureoumbra</taxon>
    </lineage>
</organism>
<protein>
    <submittedName>
        <fullName evidence="2">Uncharacterized protein</fullName>
    </submittedName>
</protein>
<accession>A0A7S3K3I2</accession>